<evidence type="ECO:0000256" key="8">
    <source>
        <dbReference type="ARBA" id="ARBA00022777"/>
    </source>
</evidence>
<evidence type="ECO:0000313" key="16">
    <source>
        <dbReference type="Proteomes" id="UP000631114"/>
    </source>
</evidence>
<reference evidence="15 16" key="1">
    <citation type="submission" date="2020-10" db="EMBL/GenBank/DDBJ databases">
        <title>The Coptis chinensis genome and diversification of protoberbering-type alkaloids.</title>
        <authorList>
            <person name="Wang B."/>
            <person name="Shu S."/>
            <person name="Song C."/>
            <person name="Liu Y."/>
        </authorList>
    </citation>
    <scope>NUCLEOTIDE SEQUENCE [LARGE SCALE GENOMIC DNA]</scope>
    <source>
        <strain evidence="15">HL-2020</strain>
        <tissue evidence="15">Leaf</tissue>
    </source>
</reference>
<dbReference type="GO" id="GO:0005886">
    <property type="term" value="C:plasma membrane"/>
    <property type="evidence" value="ECO:0007669"/>
    <property type="project" value="TreeGrafter"/>
</dbReference>
<organism evidence="15 16">
    <name type="scientific">Coptis chinensis</name>
    <dbReference type="NCBI Taxonomy" id="261450"/>
    <lineage>
        <taxon>Eukaryota</taxon>
        <taxon>Viridiplantae</taxon>
        <taxon>Streptophyta</taxon>
        <taxon>Embryophyta</taxon>
        <taxon>Tracheophyta</taxon>
        <taxon>Spermatophyta</taxon>
        <taxon>Magnoliopsida</taxon>
        <taxon>Ranunculales</taxon>
        <taxon>Ranunculaceae</taxon>
        <taxon>Coptidoideae</taxon>
        <taxon>Coptis</taxon>
    </lineage>
</organism>
<keyword evidence="6" id="KW-0677">Repeat</keyword>
<name>A0A835LXK2_9MAGN</name>
<feature type="domain" description="Gnk2-homologous" evidence="14">
    <location>
        <begin position="29"/>
        <end position="133"/>
    </location>
</feature>
<evidence type="ECO:0000256" key="1">
    <source>
        <dbReference type="ARBA" id="ARBA00004167"/>
    </source>
</evidence>
<comment type="subcellular location">
    <subcellularLocation>
        <location evidence="1">Membrane</location>
        <topology evidence="1">Single-pass membrane protein</topology>
    </subcellularLocation>
</comment>
<keyword evidence="16" id="KW-1185">Reference proteome</keyword>
<dbReference type="InterPro" id="IPR038408">
    <property type="entry name" value="GNK2_sf"/>
</dbReference>
<dbReference type="PROSITE" id="PS51473">
    <property type="entry name" value="GNK2"/>
    <property type="match status" value="2"/>
</dbReference>
<dbReference type="Pfam" id="PF07714">
    <property type="entry name" value="PK_Tyr_Ser-Thr"/>
    <property type="match status" value="1"/>
</dbReference>
<sequence length="512" mass="57476">MTIAAATSYMLFLPLSLLLLHTRSAKADNHFYRICQNTTTYTNNSAFESNLNKLLKSLPSETSFSDNYYNTSAGEDPSNQVFGLTLCRGDINSTVCNNCIEDSTQEIKKQCPNAKDATIFYQFCQVRYSSKDFFTQMGYDGKYSSWNTRDQNMLNPDTFAKPLRDLLTTLLNQAINDPSNSMFASGEVSVTGDGTLYGLVQCTRDLSKESCKTCLERGREELFADFSLYNHSGGILLAQSCNLRYELYRFYQVSTPSIGTPSTDEEKNEHALLDDSVVPSILLSRRTRDDKQTPTQDYMNLMDFSIIQVATNNFSDSNKLGQGGFGTVYKGTLPDGKEVAIKRLSRKTRHGLEEFMNEVNLISKLQEPVDTWLQNMPWRGLFSVKSDVYSFGVVLLEILCGKRGAGFYLRGQAQSLLTYAWHLWNTGRGMDFVEPLLIESCSKQDALRCIHIGLLCVQEDAADRPSMSFVLLAFGSESLKLPQPRQPAFSVGRILTQTVVEYPSSTLCLLMN</sequence>
<keyword evidence="4" id="KW-0812">Transmembrane</keyword>
<gene>
    <name evidence="15" type="ORF">IFM89_028699</name>
</gene>
<dbReference type="OrthoDB" id="1908162at2759"/>
<keyword evidence="3" id="KW-0808">Transferase</keyword>
<evidence type="ECO:0000256" key="9">
    <source>
        <dbReference type="ARBA" id="ARBA00022840"/>
    </source>
</evidence>
<evidence type="ECO:0000256" key="7">
    <source>
        <dbReference type="ARBA" id="ARBA00022741"/>
    </source>
</evidence>
<feature type="binding site" evidence="12">
    <location>
        <position position="342"/>
    </location>
    <ligand>
        <name>ATP</name>
        <dbReference type="ChEBI" id="CHEBI:30616"/>
    </ligand>
</feature>
<accession>A0A835LXK2</accession>
<evidence type="ECO:0000256" key="12">
    <source>
        <dbReference type="PROSITE-ProRule" id="PRU10141"/>
    </source>
</evidence>
<keyword evidence="11" id="KW-0472">Membrane</keyword>
<evidence type="ECO:0000313" key="15">
    <source>
        <dbReference type="EMBL" id="KAF9611275.1"/>
    </source>
</evidence>
<dbReference type="Pfam" id="PF01657">
    <property type="entry name" value="Stress-antifung"/>
    <property type="match status" value="2"/>
</dbReference>
<feature type="chain" id="PRO_5032710121" description="Gnk2-homologous domain-containing protein" evidence="13">
    <location>
        <begin position="28"/>
        <end position="512"/>
    </location>
</feature>
<evidence type="ECO:0000256" key="13">
    <source>
        <dbReference type="SAM" id="SignalP"/>
    </source>
</evidence>
<keyword evidence="10" id="KW-1133">Transmembrane helix</keyword>
<dbReference type="CDD" id="cd23509">
    <property type="entry name" value="Gnk2-like"/>
    <property type="match status" value="2"/>
</dbReference>
<keyword evidence="8" id="KW-0418">Kinase</keyword>
<dbReference type="InterPro" id="IPR002902">
    <property type="entry name" value="GNK2"/>
</dbReference>
<dbReference type="Proteomes" id="UP000631114">
    <property type="component" value="Unassembled WGS sequence"/>
</dbReference>
<dbReference type="GO" id="GO:0004713">
    <property type="term" value="F:protein tyrosine kinase activity"/>
    <property type="evidence" value="ECO:0007669"/>
    <property type="project" value="InterPro"/>
</dbReference>
<evidence type="ECO:0000256" key="5">
    <source>
        <dbReference type="ARBA" id="ARBA00022729"/>
    </source>
</evidence>
<dbReference type="GO" id="GO:0005524">
    <property type="term" value="F:ATP binding"/>
    <property type="evidence" value="ECO:0007669"/>
    <property type="project" value="UniProtKB-UniRule"/>
</dbReference>
<dbReference type="InterPro" id="IPR011009">
    <property type="entry name" value="Kinase-like_dom_sf"/>
</dbReference>
<keyword evidence="5 13" id="KW-0732">Signal</keyword>
<feature type="domain" description="Gnk2-homologous" evidence="14">
    <location>
        <begin position="139"/>
        <end position="250"/>
    </location>
</feature>
<evidence type="ECO:0000256" key="10">
    <source>
        <dbReference type="ARBA" id="ARBA00022989"/>
    </source>
</evidence>
<dbReference type="AlphaFoldDB" id="A0A835LXK2"/>
<dbReference type="Gene3D" id="3.30.430.20">
    <property type="entry name" value="Gnk2 domain, C-X8-C-X2-C motif"/>
    <property type="match status" value="2"/>
</dbReference>
<dbReference type="InterPro" id="IPR017441">
    <property type="entry name" value="Protein_kinase_ATP_BS"/>
</dbReference>
<dbReference type="EMBL" id="JADFTS010000004">
    <property type="protein sequence ID" value="KAF9611275.1"/>
    <property type="molecule type" value="Genomic_DNA"/>
</dbReference>
<keyword evidence="7 12" id="KW-0547">Nucleotide-binding</keyword>
<dbReference type="PANTHER" id="PTHR27002">
    <property type="entry name" value="RECEPTOR-LIKE SERINE/THREONINE-PROTEIN KINASE SD1-8"/>
    <property type="match status" value="1"/>
</dbReference>
<dbReference type="SMART" id="SM00219">
    <property type="entry name" value="TyrKc"/>
    <property type="match status" value="1"/>
</dbReference>
<keyword evidence="9 12" id="KW-0067">ATP-binding</keyword>
<proteinExistence type="predicted"/>
<dbReference type="PROSITE" id="PS00107">
    <property type="entry name" value="PROTEIN_KINASE_ATP"/>
    <property type="match status" value="1"/>
</dbReference>
<dbReference type="GO" id="GO:0004674">
    <property type="term" value="F:protein serine/threonine kinase activity"/>
    <property type="evidence" value="ECO:0007669"/>
    <property type="project" value="UniProtKB-KW"/>
</dbReference>
<keyword evidence="2" id="KW-0723">Serine/threonine-protein kinase</keyword>
<evidence type="ECO:0000256" key="2">
    <source>
        <dbReference type="ARBA" id="ARBA00022527"/>
    </source>
</evidence>
<dbReference type="Gene3D" id="1.10.510.10">
    <property type="entry name" value="Transferase(Phosphotransferase) domain 1"/>
    <property type="match status" value="1"/>
</dbReference>
<evidence type="ECO:0000256" key="4">
    <source>
        <dbReference type="ARBA" id="ARBA00022692"/>
    </source>
</evidence>
<dbReference type="FunFam" id="3.30.430.20:FF:000003">
    <property type="entry name" value="Cysteine-rich RLK (RECEPTOR-like protein kinase) 10"/>
    <property type="match status" value="1"/>
</dbReference>
<dbReference type="Gene3D" id="3.30.200.20">
    <property type="entry name" value="Phosphorylase Kinase, domain 1"/>
    <property type="match status" value="1"/>
</dbReference>
<protein>
    <recommendedName>
        <fullName evidence="14">Gnk2-homologous domain-containing protein</fullName>
    </recommendedName>
</protein>
<evidence type="ECO:0000256" key="3">
    <source>
        <dbReference type="ARBA" id="ARBA00022679"/>
    </source>
</evidence>
<dbReference type="SUPFAM" id="SSF56112">
    <property type="entry name" value="Protein kinase-like (PK-like)"/>
    <property type="match status" value="1"/>
</dbReference>
<feature type="signal peptide" evidence="13">
    <location>
        <begin position="1"/>
        <end position="27"/>
    </location>
</feature>
<dbReference type="InterPro" id="IPR001245">
    <property type="entry name" value="Ser-Thr/Tyr_kinase_cat_dom"/>
</dbReference>
<evidence type="ECO:0000259" key="14">
    <source>
        <dbReference type="PROSITE" id="PS51473"/>
    </source>
</evidence>
<evidence type="ECO:0000256" key="6">
    <source>
        <dbReference type="ARBA" id="ARBA00022737"/>
    </source>
</evidence>
<evidence type="ECO:0000256" key="11">
    <source>
        <dbReference type="ARBA" id="ARBA00023136"/>
    </source>
</evidence>
<comment type="caution">
    <text evidence="15">The sequence shown here is derived from an EMBL/GenBank/DDBJ whole genome shotgun (WGS) entry which is preliminary data.</text>
</comment>
<dbReference type="PANTHER" id="PTHR27002:SF123">
    <property type="entry name" value="CYSTEINE-RICH RECEPTOR-LIKE PROTEIN KINASE 45"/>
    <property type="match status" value="1"/>
</dbReference>
<dbReference type="InterPro" id="IPR020635">
    <property type="entry name" value="Tyr_kinase_cat_dom"/>
</dbReference>